<sequence>MGKKSWYLSIALLCTSLFAAHSQAALIDQGGGLIYDTVLDVTWLQDASSYKVTYENGEQDAGKLNYNDASAWVDSLVYEDTVRGVVYDDWRLPTTFTPSDGTWYDETGLSSELAFMYYVNLGYPAIIAEAGQDPAEIPNPTSSNYNPFQNLQYRGYWSETTVAGNDQMAYFLHFHLGIQGATSVDGDELRVWAVRDGNVTAVPAPPALLLLLSGLVMMRFFKRDKTMAES</sequence>
<keyword evidence="1" id="KW-1133">Transmembrane helix</keyword>
<keyword evidence="2" id="KW-0732">Signal</keyword>
<protein>
    <recommendedName>
        <fullName evidence="5">DUF1566 domain-containing protein</fullName>
    </recommendedName>
</protein>
<keyword evidence="1" id="KW-0812">Transmembrane</keyword>
<evidence type="ECO:0008006" key="5">
    <source>
        <dbReference type="Google" id="ProtNLM"/>
    </source>
</evidence>
<evidence type="ECO:0000256" key="2">
    <source>
        <dbReference type="SAM" id="SignalP"/>
    </source>
</evidence>
<dbReference type="OrthoDB" id="8537107at2"/>
<evidence type="ECO:0000313" key="4">
    <source>
        <dbReference type="Proteomes" id="UP000094849"/>
    </source>
</evidence>
<evidence type="ECO:0000256" key="1">
    <source>
        <dbReference type="SAM" id="Phobius"/>
    </source>
</evidence>
<organism evidence="3 4">
    <name type="scientific">Candidatus Thiodiazotropha endoloripes</name>
    <dbReference type="NCBI Taxonomy" id="1818881"/>
    <lineage>
        <taxon>Bacteria</taxon>
        <taxon>Pseudomonadati</taxon>
        <taxon>Pseudomonadota</taxon>
        <taxon>Gammaproteobacteria</taxon>
        <taxon>Chromatiales</taxon>
        <taxon>Sedimenticolaceae</taxon>
        <taxon>Candidatus Thiodiazotropha</taxon>
    </lineage>
</organism>
<feature type="signal peptide" evidence="2">
    <location>
        <begin position="1"/>
        <end position="19"/>
    </location>
</feature>
<proteinExistence type="predicted"/>
<keyword evidence="4" id="KW-1185">Reference proteome</keyword>
<dbReference type="Proteomes" id="UP000094849">
    <property type="component" value="Unassembled WGS sequence"/>
</dbReference>
<accession>A0A1E2UNN3</accession>
<name>A0A1E2UNN3_9GAMM</name>
<feature type="transmembrane region" description="Helical" evidence="1">
    <location>
        <begin position="204"/>
        <end position="221"/>
    </location>
</feature>
<dbReference type="AlphaFoldDB" id="A0A1E2UNN3"/>
<evidence type="ECO:0000313" key="3">
    <source>
        <dbReference type="EMBL" id="ODB96327.1"/>
    </source>
</evidence>
<feature type="chain" id="PRO_5009119031" description="DUF1566 domain-containing protein" evidence="2">
    <location>
        <begin position="20"/>
        <end position="230"/>
    </location>
</feature>
<gene>
    <name evidence="3" type="ORF">A3196_05865</name>
</gene>
<dbReference type="RefSeq" id="WP_069019410.1">
    <property type="nucleotide sequence ID" value="NZ_LVJY01000003.1"/>
</dbReference>
<keyword evidence="1" id="KW-0472">Membrane</keyword>
<comment type="caution">
    <text evidence="3">The sequence shown here is derived from an EMBL/GenBank/DDBJ whole genome shotgun (WGS) entry which is preliminary data.</text>
</comment>
<dbReference type="EMBL" id="LVJZ01000003">
    <property type="protein sequence ID" value="ODB96327.1"/>
    <property type="molecule type" value="Genomic_DNA"/>
</dbReference>
<reference evidence="3 4" key="1">
    <citation type="submission" date="2016-03" db="EMBL/GenBank/DDBJ databases">
        <title>Chemosynthetic sulphur-oxidizing symbionts of marine invertebrate animals are capable of nitrogen fixation.</title>
        <authorList>
            <person name="Petersen J.M."/>
            <person name="Kemper A."/>
            <person name="Gruber-Vodicka H."/>
            <person name="Cardini U."/>
            <person name="Geest Mvander."/>
            <person name="Kleiner M."/>
            <person name="Bulgheresi S."/>
            <person name="Fussmann M."/>
            <person name="Herbold C."/>
            <person name="Seah B.K.B."/>
            <person name="Antony C.Paul."/>
            <person name="Liu D."/>
            <person name="Belitz A."/>
            <person name="Weber M."/>
        </authorList>
    </citation>
    <scope>NUCLEOTIDE SEQUENCE [LARGE SCALE GENOMIC DNA]</scope>
    <source>
        <strain evidence="3">G_D</strain>
    </source>
</reference>